<dbReference type="SUPFAM" id="SSF56672">
    <property type="entry name" value="DNA/RNA polymerases"/>
    <property type="match status" value="1"/>
</dbReference>
<keyword evidence="1" id="KW-0479">Metal-binding</keyword>
<dbReference type="InterPro" id="IPR005162">
    <property type="entry name" value="Retrotrans_gag_dom"/>
</dbReference>
<dbReference type="Pfam" id="PF03732">
    <property type="entry name" value="Retrotrans_gag"/>
    <property type="match status" value="1"/>
</dbReference>
<proteinExistence type="predicted"/>
<feature type="region of interest" description="Disordered" evidence="2">
    <location>
        <begin position="274"/>
        <end position="303"/>
    </location>
</feature>
<dbReference type="Pfam" id="PF08284">
    <property type="entry name" value="RVP_2"/>
    <property type="match status" value="1"/>
</dbReference>
<sequence length="649" mass="71497">MPPRRGARRGGGRGGRGAGRGQPEAPPAAPAVDPNAPVTQADLAAMEQRYRDMLQAALAPFLAAQQNQAAPVQAQAVAPPAPEEAQPVPVQLSAEAKHLRDFRKYNPKTFDGSMDNPTKAQMWLTSIETIFRYMKCPEDQKVQCAVFFLEDRGTAWWETAERMLGGDVSKITWEQFKENFYAKFFSANVKHAKLQEFLNLEQGDMTVEQYDAEFDMLSRFAPDMVRDEAVRTEKFVRGLRLDLQGIVRALRPATHADALRIALDLSLSERADSSKAAGRGSALGQKRKVETQPDVVPQRTLRSGGVFQRHRRELAAAGRTLRELPACTTCGRVHGGRCLAGSGVCFRCRQPGHTADVCPRKPFETTPPQPSASQQGRVFATTRQEAERAGTVVTGTLPILGHYAFVLFDSGSSHSFISSVFVQHVGLEVEPLGSVLSVSTPSGEVLLSKEQIKACRVEIANRMLDVTLLVLDMQDFDVILGMDWLSANHANIDCFGKEVVFNPPSGASFKFRGAGMVCIPKVISAMKASKLLSQDELSRLPPPREVDFAIELEPGTAPISRAPYRMAPAELKELKVQLQELLDKGFIPPSVSPWGAPVLFVKKKDGSMRLCIDYRELNKVTVKNRYPLPRIDDLFDQLQGATVFSKIDL</sequence>
<dbReference type="OrthoDB" id="2431547at2759"/>
<dbReference type="Gene3D" id="2.40.70.10">
    <property type="entry name" value="Acid Proteases"/>
    <property type="match status" value="1"/>
</dbReference>
<dbReference type="Gene3D" id="3.10.10.10">
    <property type="entry name" value="HIV Type 1 Reverse Transcriptase, subunit A, domain 1"/>
    <property type="match status" value="1"/>
</dbReference>
<dbReference type="PROSITE" id="PS00141">
    <property type="entry name" value="ASP_PROTEASE"/>
    <property type="match status" value="1"/>
</dbReference>
<dbReference type="PROSITE" id="PS50158">
    <property type="entry name" value="ZF_CCHC"/>
    <property type="match status" value="1"/>
</dbReference>
<dbReference type="SMART" id="SM00343">
    <property type="entry name" value="ZnF_C2HC"/>
    <property type="match status" value="1"/>
</dbReference>
<dbReference type="GO" id="GO:0004190">
    <property type="term" value="F:aspartic-type endopeptidase activity"/>
    <property type="evidence" value="ECO:0007669"/>
    <property type="project" value="InterPro"/>
</dbReference>
<organism evidence="4 5">
    <name type="scientific">Cucumis melo var. makuwa</name>
    <name type="common">Oriental melon</name>
    <dbReference type="NCBI Taxonomy" id="1194695"/>
    <lineage>
        <taxon>Eukaryota</taxon>
        <taxon>Viridiplantae</taxon>
        <taxon>Streptophyta</taxon>
        <taxon>Embryophyta</taxon>
        <taxon>Tracheophyta</taxon>
        <taxon>Spermatophyta</taxon>
        <taxon>Magnoliopsida</taxon>
        <taxon>eudicotyledons</taxon>
        <taxon>Gunneridae</taxon>
        <taxon>Pentapetalae</taxon>
        <taxon>rosids</taxon>
        <taxon>fabids</taxon>
        <taxon>Cucurbitales</taxon>
        <taxon>Cucurbitaceae</taxon>
        <taxon>Benincaseae</taxon>
        <taxon>Cucumis</taxon>
    </lineage>
</organism>
<dbReference type="PANTHER" id="PTHR15503">
    <property type="entry name" value="LDOC1 RELATED"/>
    <property type="match status" value="1"/>
</dbReference>
<evidence type="ECO:0000256" key="2">
    <source>
        <dbReference type="SAM" id="MobiDB-lite"/>
    </source>
</evidence>
<dbReference type="InterPro" id="IPR001969">
    <property type="entry name" value="Aspartic_peptidase_AS"/>
</dbReference>
<dbReference type="PANTHER" id="PTHR15503:SF45">
    <property type="entry name" value="RNA-DIRECTED DNA POLYMERASE HOMOLOG"/>
    <property type="match status" value="1"/>
</dbReference>
<dbReference type="SUPFAM" id="SSF50630">
    <property type="entry name" value="Acid proteases"/>
    <property type="match status" value="1"/>
</dbReference>
<evidence type="ECO:0000259" key="3">
    <source>
        <dbReference type="PROSITE" id="PS50158"/>
    </source>
</evidence>
<dbReference type="GO" id="GO:0006508">
    <property type="term" value="P:proteolysis"/>
    <property type="evidence" value="ECO:0007669"/>
    <property type="project" value="UniProtKB-KW"/>
</dbReference>
<keyword evidence="1" id="KW-0862">Zinc</keyword>
<keyword evidence="1" id="KW-0863">Zinc-finger</keyword>
<dbReference type="Gene3D" id="3.30.70.270">
    <property type="match status" value="1"/>
</dbReference>
<dbReference type="Proteomes" id="UP000321393">
    <property type="component" value="Unassembled WGS sequence"/>
</dbReference>
<dbReference type="InterPro" id="IPR001878">
    <property type="entry name" value="Znf_CCHC"/>
</dbReference>
<evidence type="ECO:0000313" key="5">
    <source>
        <dbReference type="Proteomes" id="UP000321393"/>
    </source>
</evidence>
<keyword evidence="4" id="KW-0378">Hydrolase</keyword>
<dbReference type="CDD" id="cd01647">
    <property type="entry name" value="RT_LTR"/>
    <property type="match status" value="1"/>
</dbReference>
<dbReference type="AlphaFoldDB" id="A0A5A7TWH3"/>
<gene>
    <name evidence="4" type="ORF">E6C27_scaffold133G001170</name>
</gene>
<dbReference type="InterPro" id="IPR043128">
    <property type="entry name" value="Rev_trsase/Diguanyl_cyclase"/>
</dbReference>
<name>A0A5A7TWH3_CUCMM</name>
<dbReference type="InterPro" id="IPR032567">
    <property type="entry name" value="RTL1-rel"/>
</dbReference>
<dbReference type="GO" id="GO:0003676">
    <property type="term" value="F:nucleic acid binding"/>
    <property type="evidence" value="ECO:0007669"/>
    <property type="project" value="InterPro"/>
</dbReference>
<feature type="compositionally biased region" description="Basic residues" evidence="2">
    <location>
        <begin position="1"/>
        <end position="11"/>
    </location>
</feature>
<dbReference type="InterPro" id="IPR043502">
    <property type="entry name" value="DNA/RNA_pol_sf"/>
</dbReference>
<dbReference type="CDD" id="cd00303">
    <property type="entry name" value="retropepsin_like"/>
    <property type="match status" value="1"/>
</dbReference>
<comment type="caution">
    <text evidence="4">The sequence shown here is derived from an EMBL/GenBank/DDBJ whole genome shotgun (WGS) entry which is preliminary data.</text>
</comment>
<feature type="domain" description="CCHC-type" evidence="3">
    <location>
        <begin position="345"/>
        <end position="360"/>
    </location>
</feature>
<dbReference type="InterPro" id="IPR021109">
    <property type="entry name" value="Peptidase_aspartic_dom_sf"/>
</dbReference>
<protein>
    <submittedName>
        <fullName evidence="4">Gag protease polyprotein</fullName>
    </submittedName>
</protein>
<dbReference type="EMBL" id="SSTE01013041">
    <property type="protein sequence ID" value="KAA0047852.1"/>
    <property type="molecule type" value="Genomic_DNA"/>
</dbReference>
<evidence type="ECO:0000256" key="1">
    <source>
        <dbReference type="PROSITE-ProRule" id="PRU00047"/>
    </source>
</evidence>
<keyword evidence="4" id="KW-0645">Protease</keyword>
<reference evidence="4 5" key="1">
    <citation type="submission" date="2019-08" db="EMBL/GenBank/DDBJ databases">
        <title>Draft genome sequences of two oriental melons (Cucumis melo L. var makuwa).</title>
        <authorList>
            <person name="Kwon S.-Y."/>
        </authorList>
    </citation>
    <scope>NUCLEOTIDE SEQUENCE [LARGE SCALE GENOMIC DNA]</scope>
    <source>
        <strain evidence="5">cv. SW 3</strain>
        <tissue evidence="4">Leaf</tissue>
    </source>
</reference>
<evidence type="ECO:0000313" key="4">
    <source>
        <dbReference type="EMBL" id="KAA0047852.1"/>
    </source>
</evidence>
<feature type="region of interest" description="Disordered" evidence="2">
    <location>
        <begin position="1"/>
        <end position="40"/>
    </location>
</feature>
<dbReference type="GO" id="GO:0008270">
    <property type="term" value="F:zinc ion binding"/>
    <property type="evidence" value="ECO:0007669"/>
    <property type="project" value="UniProtKB-KW"/>
</dbReference>
<accession>A0A5A7TWH3</accession>